<feature type="non-terminal residue" evidence="2">
    <location>
        <position position="252"/>
    </location>
</feature>
<proteinExistence type="predicted"/>
<keyword evidence="1" id="KW-0175">Coiled coil</keyword>
<reference evidence="2 3" key="1">
    <citation type="submission" date="2018-11" db="EMBL/GenBank/DDBJ databases">
        <authorList>
            <consortium name="Pathogen Informatics"/>
        </authorList>
    </citation>
    <scope>NUCLEOTIDE SEQUENCE [LARGE SCALE GENOMIC DNA]</scope>
</reference>
<evidence type="ECO:0000256" key="1">
    <source>
        <dbReference type="SAM" id="Coils"/>
    </source>
</evidence>
<dbReference type="AlphaFoldDB" id="A0A3P7KM65"/>
<name>A0A3P7KM65_STRVU</name>
<feature type="coiled-coil region" evidence="1">
    <location>
        <begin position="46"/>
        <end position="102"/>
    </location>
</feature>
<evidence type="ECO:0000313" key="2">
    <source>
        <dbReference type="EMBL" id="VDM71805.1"/>
    </source>
</evidence>
<protein>
    <submittedName>
        <fullName evidence="2">Uncharacterized protein</fullName>
    </submittedName>
</protein>
<dbReference type="Proteomes" id="UP000270094">
    <property type="component" value="Unassembled WGS sequence"/>
</dbReference>
<gene>
    <name evidence="2" type="ORF">SVUK_LOCUS6803</name>
</gene>
<keyword evidence="3" id="KW-1185">Reference proteome</keyword>
<accession>A0A3P7KM65</accession>
<evidence type="ECO:0000313" key="3">
    <source>
        <dbReference type="Proteomes" id="UP000270094"/>
    </source>
</evidence>
<dbReference type="EMBL" id="UYYB01022182">
    <property type="protein sequence ID" value="VDM71805.1"/>
    <property type="molecule type" value="Genomic_DNA"/>
</dbReference>
<dbReference type="OrthoDB" id="5856533at2759"/>
<sequence length="252" mass="29823">MITQNLLKRQSEELTQVHDENRRLISLVNLMNSVIKKFRDEYTPELRNLRDAIGVLKREFSFYQEEFVAEAKKSIDNIEAQKNEVQRRIDDVERKNMLLNRDISMFSITDNLKQDVFQARIDLHIKEKEAIEERADGYLRDISSRDRDVILANKARDRAERKLNDTLYVANNAKCAHCQISDKMRKHLTDVVAEKTVLLEKCQKECMDAKRRAEQSDRISHILSKDSEKLKFELNRWKSDAERNITEITRLK</sequence>
<organism evidence="2 3">
    <name type="scientific">Strongylus vulgaris</name>
    <name type="common">Blood worm</name>
    <dbReference type="NCBI Taxonomy" id="40348"/>
    <lineage>
        <taxon>Eukaryota</taxon>
        <taxon>Metazoa</taxon>
        <taxon>Ecdysozoa</taxon>
        <taxon>Nematoda</taxon>
        <taxon>Chromadorea</taxon>
        <taxon>Rhabditida</taxon>
        <taxon>Rhabditina</taxon>
        <taxon>Rhabditomorpha</taxon>
        <taxon>Strongyloidea</taxon>
        <taxon>Strongylidae</taxon>
        <taxon>Strongylus</taxon>
    </lineage>
</organism>